<dbReference type="Gene3D" id="3.30.300.130">
    <property type="entry name" value="Fe-S cluster assembly (FSCA)"/>
    <property type="match status" value="1"/>
</dbReference>
<name>A0A1G6GHK5_9ACTN</name>
<dbReference type="AlphaFoldDB" id="A0A1G6GHK5"/>
<proteinExistence type="predicted"/>
<evidence type="ECO:0000256" key="1">
    <source>
        <dbReference type="SAM" id="MobiDB-lite"/>
    </source>
</evidence>
<reference evidence="3 4" key="1">
    <citation type="submission" date="2016-06" db="EMBL/GenBank/DDBJ databases">
        <authorList>
            <person name="Olsen C.W."/>
            <person name="Carey S."/>
            <person name="Hinshaw L."/>
            <person name="Karasin A.I."/>
        </authorList>
    </citation>
    <scope>NUCLEOTIDE SEQUENCE [LARGE SCALE GENOMIC DNA]</scope>
    <source>
        <strain evidence="3 4">LZ-22</strain>
    </source>
</reference>
<dbReference type="SUPFAM" id="SSF117916">
    <property type="entry name" value="Fe-S cluster assembly (FSCA) domain-like"/>
    <property type="match status" value="1"/>
</dbReference>
<dbReference type="EMBL" id="FMYF01000003">
    <property type="protein sequence ID" value="SDB81430.1"/>
    <property type="molecule type" value="Genomic_DNA"/>
</dbReference>
<dbReference type="InterPro" id="IPR034904">
    <property type="entry name" value="FSCA_dom_sf"/>
</dbReference>
<dbReference type="InterPro" id="IPR002744">
    <property type="entry name" value="MIP18-like"/>
</dbReference>
<protein>
    <submittedName>
        <fullName evidence="3">Metal-sulfur cluster biosynthetic enzyme</fullName>
    </submittedName>
</protein>
<organism evidence="3 4">
    <name type="scientific">Raineyella antarctica</name>
    <dbReference type="NCBI Taxonomy" id="1577474"/>
    <lineage>
        <taxon>Bacteria</taxon>
        <taxon>Bacillati</taxon>
        <taxon>Actinomycetota</taxon>
        <taxon>Actinomycetes</taxon>
        <taxon>Propionibacteriales</taxon>
        <taxon>Propionibacteriaceae</taxon>
        <taxon>Raineyella</taxon>
    </lineage>
</organism>
<dbReference type="Proteomes" id="UP000199086">
    <property type="component" value="Unassembled WGS sequence"/>
</dbReference>
<dbReference type="RefSeq" id="WP_217634042.1">
    <property type="nucleotide sequence ID" value="NZ_FMYF01000003.1"/>
</dbReference>
<feature type="domain" description="MIP18 family-like" evidence="2">
    <location>
        <begin position="32"/>
        <end position="63"/>
    </location>
</feature>
<sequence>MTATRTEAAAGVMAARGEDVRQGGGREGGGREEDVREALSVVLDPELDEPITDLGFVRSIEVSPAAGTDADPDDRLDTHAAGALVVVHLRLPTSFCSPNFAYLMASDSKDALSALPGVGRVVVELDDHHDSDLINAGLAADAGYRGTFGHEAEESLDELRWIFRRKAHTAAMERCLTALLRADRSLAESAVGTVRLQDLPAGREKDALLRRRVTIGLPTEPRDLVLVDEAGCPYPPEAVPMALRRARSTRISVDGNAHFCRGLLRTRYAGAGADQVDRPEGAEPSDHHLLPLIVKEIH</sequence>
<dbReference type="Pfam" id="PF01883">
    <property type="entry name" value="FeS_assembly_P"/>
    <property type="match status" value="1"/>
</dbReference>
<evidence type="ECO:0000313" key="4">
    <source>
        <dbReference type="Proteomes" id="UP000199086"/>
    </source>
</evidence>
<dbReference type="STRING" id="1577474.GA0111570_103279"/>
<evidence type="ECO:0000259" key="2">
    <source>
        <dbReference type="Pfam" id="PF01883"/>
    </source>
</evidence>
<evidence type="ECO:0000313" key="3">
    <source>
        <dbReference type="EMBL" id="SDB81430.1"/>
    </source>
</evidence>
<accession>A0A1G6GHK5</accession>
<gene>
    <name evidence="3" type="ORF">GA0111570_103279</name>
</gene>
<keyword evidence="4" id="KW-1185">Reference proteome</keyword>
<feature type="region of interest" description="Disordered" evidence="1">
    <location>
        <begin position="1"/>
        <end position="34"/>
    </location>
</feature>